<keyword evidence="3" id="KW-0238">DNA-binding</keyword>
<proteinExistence type="inferred from homology"/>
<comment type="similarity">
    <text evidence="1">Belongs to the LysR transcriptional regulatory family.</text>
</comment>
<dbReference type="InterPro" id="IPR005119">
    <property type="entry name" value="LysR_subst-bd"/>
</dbReference>
<dbReference type="InterPro" id="IPR058163">
    <property type="entry name" value="LysR-type_TF_proteobact-type"/>
</dbReference>
<dbReference type="InterPro" id="IPR000847">
    <property type="entry name" value="LysR_HTH_N"/>
</dbReference>
<dbReference type="InterPro" id="IPR036388">
    <property type="entry name" value="WH-like_DNA-bd_sf"/>
</dbReference>
<dbReference type="Pfam" id="PF00126">
    <property type="entry name" value="HTH_1"/>
    <property type="match status" value="1"/>
</dbReference>
<feature type="domain" description="HTH lysR-type" evidence="5">
    <location>
        <begin position="8"/>
        <end position="65"/>
    </location>
</feature>
<dbReference type="PANTHER" id="PTHR30537:SF3">
    <property type="entry name" value="TRANSCRIPTIONAL REGULATORY PROTEIN"/>
    <property type="match status" value="1"/>
</dbReference>
<dbReference type="PROSITE" id="PS50931">
    <property type="entry name" value="HTH_LYSR"/>
    <property type="match status" value="1"/>
</dbReference>
<accession>A0A1H3SPC8</accession>
<keyword evidence="4" id="KW-0804">Transcription</keyword>
<dbReference type="AlphaFoldDB" id="A0A1H3SPC8"/>
<dbReference type="SUPFAM" id="SSF53850">
    <property type="entry name" value="Periplasmic binding protein-like II"/>
    <property type="match status" value="1"/>
</dbReference>
<evidence type="ECO:0000256" key="3">
    <source>
        <dbReference type="ARBA" id="ARBA00023125"/>
    </source>
</evidence>
<sequence length="308" mass="33266">MNWPAISFDWNHVRAFLATAEEGSFSGAARALNSTQPTIGRQISALEEILGVTLFERSVRGLDITESGSDLLDHVKAMAEAATLISMVADGKSQSVTGDVFVTATDLASAAILPELLAPLRKTAPGVRVHLVCSSDLRNLAKREADIAIRHVRPDQPDLIARHIGDFRANLYAATSYLDRAGRPRTPLDLADHAFVGGTNPEHLVATYADMGIPVRPESFVMSTDSGVVAWELVKFGYGIAMQPEVLGEAAPGVEKVFPDFPSVQFPIWLVTHRELKTNRRIRLVFDLLARGLAEKVSAVSSGSSIQG</sequence>
<organism evidence="6 7">
    <name type="scientific">Jannaschia faecimaris</name>
    <dbReference type="NCBI Taxonomy" id="1244108"/>
    <lineage>
        <taxon>Bacteria</taxon>
        <taxon>Pseudomonadati</taxon>
        <taxon>Pseudomonadota</taxon>
        <taxon>Alphaproteobacteria</taxon>
        <taxon>Rhodobacterales</taxon>
        <taxon>Roseobacteraceae</taxon>
        <taxon>Jannaschia</taxon>
    </lineage>
</organism>
<dbReference type="InterPro" id="IPR036390">
    <property type="entry name" value="WH_DNA-bd_sf"/>
</dbReference>
<evidence type="ECO:0000256" key="4">
    <source>
        <dbReference type="ARBA" id="ARBA00023163"/>
    </source>
</evidence>
<dbReference type="SUPFAM" id="SSF46785">
    <property type="entry name" value="Winged helix' DNA-binding domain"/>
    <property type="match status" value="1"/>
</dbReference>
<dbReference type="Gene3D" id="1.10.10.10">
    <property type="entry name" value="Winged helix-like DNA-binding domain superfamily/Winged helix DNA-binding domain"/>
    <property type="match status" value="1"/>
</dbReference>
<dbReference type="GO" id="GO:0003700">
    <property type="term" value="F:DNA-binding transcription factor activity"/>
    <property type="evidence" value="ECO:0007669"/>
    <property type="project" value="InterPro"/>
</dbReference>
<dbReference type="Gene3D" id="3.40.190.290">
    <property type="match status" value="1"/>
</dbReference>
<dbReference type="STRING" id="1244108.SAMN05444004_11314"/>
<evidence type="ECO:0000256" key="1">
    <source>
        <dbReference type="ARBA" id="ARBA00009437"/>
    </source>
</evidence>
<evidence type="ECO:0000256" key="2">
    <source>
        <dbReference type="ARBA" id="ARBA00023015"/>
    </source>
</evidence>
<dbReference type="OrthoDB" id="9798121at2"/>
<dbReference type="Proteomes" id="UP000198914">
    <property type="component" value="Unassembled WGS sequence"/>
</dbReference>
<reference evidence="7" key="1">
    <citation type="submission" date="2016-10" db="EMBL/GenBank/DDBJ databases">
        <authorList>
            <person name="Varghese N."/>
            <person name="Submissions S."/>
        </authorList>
    </citation>
    <scope>NUCLEOTIDE SEQUENCE [LARGE SCALE GENOMIC DNA]</scope>
    <source>
        <strain evidence="7">DSM 100420</strain>
    </source>
</reference>
<evidence type="ECO:0000313" key="6">
    <source>
        <dbReference type="EMBL" id="SDZ39943.1"/>
    </source>
</evidence>
<keyword evidence="2" id="KW-0805">Transcription regulation</keyword>
<dbReference type="RefSeq" id="WP_092646768.1">
    <property type="nucleotide sequence ID" value="NZ_FNPX01000013.1"/>
</dbReference>
<keyword evidence="7" id="KW-1185">Reference proteome</keyword>
<dbReference type="GO" id="GO:0043565">
    <property type="term" value="F:sequence-specific DNA binding"/>
    <property type="evidence" value="ECO:0007669"/>
    <property type="project" value="TreeGrafter"/>
</dbReference>
<evidence type="ECO:0000313" key="7">
    <source>
        <dbReference type="Proteomes" id="UP000198914"/>
    </source>
</evidence>
<dbReference type="GO" id="GO:0006351">
    <property type="term" value="P:DNA-templated transcription"/>
    <property type="evidence" value="ECO:0007669"/>
    <property type="project" value="TreeGrafter"/>
</dbReference>
<dbReference type="EMBL" id="FNPX01000013">
    <property type="protein sequence ID" value="SDZ39943.1"/>
    <property type="molecule type" value="Genomic_DNA"/>
</dbReference>
<gene>
    <name evidence="6" type="ORF">SAMN05444004_11314</name>
</gene>
<dbReference type="Pfam" id="PF03466">
    <property type="entry name" value="LysR_substrate"/>
    <property type="match status" value="1"/>
</dbReference>
<name>A0A1H3SPC8_9RHOB</name>
<evidence type="ECO:0000259" key="5">
    <source>
        <dbReference type="PROSITE" id="PS50931"/>
    </source>
</evidence>
<dbReference type="PRINTS" id="PR00039">
    <property type="entry name" value="HTHLYSR"/>
</dbReference>
<dbReference type="FunFam" id="1.10.10.10:FF:000001">
    <property type="entry name" value="LysR family transcriptional regulator"/>
    <property type="match status" value="1"/>
</dbReference>
<dbReference type="PANTHER" id="PTHR30537">
    <property type="entry name" value="HTH-TYPE TRANSCRIPTIONAL REGULATOR"/>
    <property type="match status" value="1"/>
</dbReference>
<protein>
    <submittedName>
        <fullName evidence="6">Transcriptional regulator, LysR family</fullName>
    </submittedName>
</protein>